<feature type="domain" description="Pyrrolo-quinoline quinone repeat" evidence="6">
    <location>
        <begin position="371"/>
        <end position="489"/>
    </location>
</feature>
<dbReference type="SUPFAM" id="SSF50998">
    <property type="entry name" value="Quinoprotein alcohol dehydrogenase-like"/>
    <property type="match status" value="1"/>
</dbReference>
<reference evidence="7 8" key="1">
    <citation type="submission" date="2021-01" db="EMBL/GenBank/DDBJ databases">
        <title>Whole genome shotgun sequence of Catellatospora citrea NBRC 14495.</title>
        <authorList>
            <person name="Komaki H."/>
            <person name="Tamura T."/>
        </authorList>
    </citation>
    <scope>NUCLEOTIDE SEQUENCE [LARGE SCALE GENOMIC DNA]</scope>
    <source>
        <strain evidence="7 8">NBRC 14495</strain>
    </source>
</reference>
<evidence type="ECO:0000256" key="3">
    <source>
        <dbReference type="ARBA" id="ARBA00022840"/>
    </source>
</evidence>
<dbReference type="PROSITE" id="PS01036">
    <property type="entry name" value="HSP70_3"/>
    <property type="match status" value="1"/>
</dbReference>
<dbReference type="GO" id="GO:0140662">
    <property type="term" value="F:ATP-dependent protein folding chaperone"/>
    <property type="evidence" value="ECO:0007669"/>
    <property type="project" value="InterPro"/>
</dbReference>
<dbReference type="InterPro" id="IPR002372">
    <property type="entry name" value="PQQ_rpt_dom"/>
</dbReference>
<dbReference type="GO" id="GO:0030968">
    <property type="term" value="P:endoplasmic reticulum unfolded protein response"/>
    <property type="evidence" value="ECO:0007669"/>
    <property type="project" value="TreeGrafter"/>
</dbReference>
<feature type="domain" description="Pyrrolo-quinoline quinone repeat" evidence="6">
    <location>
        <begin position="538"/>
        <end position="671"/>
    </location>
</feature>
<dbReference type="RefSeq" id="WP_170213288.1">
    <property type="nucleotide sequence ID" value="NZ_BONH01000005.1"/>
</dbReference>
<dbReference type="SMART" id="SM00564">
    <property type="entry name" value="PQQ"/>
    <property type="match status" value="8"/>
</dbReference>
<comment type="similarity">
    <text evidence="1">Belongs to the heat shock protein 70 family.</text>
</comment>
<dbReference type="InterPro" id="IPR013126">
    <property type="entry name" value="Hsp_70_fam"/>
</dbReference>
<dbReference type="Pfam" id="PF13360">
    <property type="entry name" value="PQQ_2"/>
    <property type="match status" value="2"/>
</dbReference>
<evidence type="ECO:0000313" key="7">
    <source>
        <dbReference type="EMBL" id="GIF96643.1"/>
    </source>
</evidence>
<evidence type="ECO:0000256" key="4">
    <source>
        <dbReference type="ARBA" id="ARBA00023016"/>
    </source>
</evidence>
<dbReference type="InterPro" id="IPR018391">
    <property type="entry name" value="PQQ_b-propeller_rpt"/>
</dbReference>
<accession>A0A8J3NY44</accession>
<keyword evidence="5" id="KW-0143">Chaperone</keyword>
<gene>
    <name evidence="7" type="ORF">Cci01nite_17370</name>
</gene>
<keyword evidence="2" id="KW-0547">Nucleotide-binding</keyword>
<dbReference type="GO" id="GO:0005524">
    <property type="term" value="F:ATP binding"/>
    <property type="evidence" value="ECO:0007669"/>
    <property type="project" value="UniProtKB-KW"/>
</dbReference>
<evidence type="ECO:0000256" key="1">
    <source>
        <dbReference type="ARBA" id="ARBA00007381"/>
    </source>
</evidence>
<keyword evidence="4" id="KW-0346">Stress response</keyword>
<sequence length="684" mass="71474">MTGWTLAIDFGTSSTSAAVDDGTAVDLIEVDSSRYLPSAVYVGEEGMAVGRSALSKAAVNPERAVLLPKRALAAQEHVRLGGQSVATVDLVAAVLRHMAAEGARRFGNVAPSRLVLTHPARWGVTERGALADAATAAGLPDPQLVAEPVAAASFYALRGQVPVGSCVGVYDLGGGTYDTAVLRRTENGFELLAVGGDDAIGGEDFDDELERLVGAAARQADPELWEGLQRPGDKVAARARWRLRGDVRVAKEELSRTASQQVIVFDRLDVSVTRGELERAISGDIAATVQEFVATVERAGVGLDELAAVYLVGGASRMPLVSDAITEVLGRLPDLESDPKCVVVQGALQWARLVPPAAPRPRPWRYTGRSSASQLAPAALGGAVVAADSRGWVSVRDAATGAKRWKTDLDRPLHRPVVADGLIVLASREKGLTALRPADGKEAWRLRTEVLTCPPTVADGTVYAATMTGLLAVDTSSGRLRWQHNVGSPAWAAPTVHGALVAVGLDDGRVVAVSTVNGAVRWSYPAGAEIWASGIGYEDLLVIGDVSGRVHAIDAERGLVRWVHEMPGDVEAAPVVHGSGVYAADATGTVRHLDAATGALRRSWQLPAGLRGTGTLLDGELLYLPDSSGTLSVLDLGTGSLRAIEVTGGELSAPAVDSAMIYVASGESVYAVDPRPRAPLAVAR</sequence>
<proteinExistence type="inferred from homology"/>
<comment type="caution">
    <text evidence="7">The sequence shown here is derived from an EMBL/GenBank/DDBJ whole genome shotgun (WGS) entry which is preliminary data.</text>
</comment>
<dbReference type="Proteomes" id="UP000659904">
    <property type="component" value="Unassembled WGS sequence"/>
</dbReference>
<dbReference type="AlphaFoldDB" id="A0A8J3NY44"/>
<dbReference type="InterPro" id="IPR015943">
    <property type="entry name" value="WD40/YVTN_repeat-like_dom_sf"/>
</dbReference>
<evidence type="ECO:0000313" key="8">
    <source>
        <dbReference type="Proteomes" id="UP000659904"/>
    </source>
</evidence>
<dbReference type="Gene3D" id="2.130.10.10">
    <property type="entry name" value="YVTN repeat-like/Quinoprotein amine dehydrogenase"/>
    <property type="match status" value="2"/>
</dbReference>
<dbReference type="SUPFAM" id="SSF53067">
    <property type="entry name" value="Actin-like ATPase domain"/>
    <property type="match status" value="2"/>
</dbReference>
<name>A0A8J3NY44_9ACTN</name>
<dbReference type="PANTHER" id="PTHR45639">
    <property type="entry name" value="HSC70CB, ISOFORM G-RELATED"/>
    <property type="match status" value="1"/>
</dbReference>
<dbReference type="EMBL" id="BONH01000005">
    <property type="protein sequence ID" value="GIF96643.1"/>
    <property type="molecule type" value="Genomic_DNA"/>
</dbReference>
<evidence type="ECO:0000256" key="5">
    <source>
        <dbReference type="ARBA" id="ARBA00023186"/>
    </source>
</evidence>
<protein>
    <recommendedName>
        <fullName evidence="6">Pyrrolo-quinoline quinone repeat domain-containing protein</fullName>
    </recommendedName>
</protein>
<dbReference type="PANTHER" id="PTHR45639:SF34">
    <property type="entry name" value="CHAPERONE PROTEIN DNAK"/>
    <property type="match status" value="1"/>
</dbReference>
<keyword evidence="3" id="KW-0067">ATP-binding</keyword>
<dbReference type="InterPro" id="IPR018181">
    <property type="entry name" value="Heat_shock_70_CS"/>
</dbReference>
<dbReference type="PRINTS" id="PR00301">
    <property type="entry name" value="HEATSHOCK70"/>
</dbReference>
<keyword evidence="8" id="KW-1185">Reference proteome</keyword>
<dbReference type="InterPro" id="IPR043129">
    <property type="entry name" value="ATPase_NBD"/>
</dbReference>
<evidence type="ECO:0000259" key="6">
    <source>
        <dbReference type="Pfam" id="PF13360"/>
    </source>
</evidence>
<dbReference type="Gene3D" id="3.30.420.40">
    <property type="match status" value="2"/>
</dbReference>
<dbReference type="Pfam" id="PF00012">
    <property type="entry name" value="HSP70"/>
    <property type="match status" value="1"/>
</dbReference>
<dbReference type="InterPro" id="IPR011047">
    <property type="entry name" value="Quinoprotein_ADH-like_sf"/>
</dbReference>
<dbReference type="Gene3D" id="3.90.640.10">
    <property type="entry name" value="Actin, Chain A, domain 4"/>
    <property type="match status" value="1"/>
</dbReference>
<organism evidence="7 8">
    <name type="scientific">Catellatospora citrea</name>
    <dbReference type="NCBI Taxonomy" id="53366"/>
    <lineage>
        <taxon>Bacteria</taxon>
        <taxon>Bacillati</taxon>
        <taxon>Actinomycetota</taxon>
        <taxon>Actinomycetes</taxon>
        <taxon>Micromonosporales</taxon>
        <taxon>Micromonosporaceae</taxon>
        <taxon>Catellatospora</taxon>
    </lineage>
</organism>
<evidence type="ECO:0000256" key="2">
    <source>
        <dbReference type="ARBA" id="ARBA00022741"/>
    </source>
</evidence>
<dbReference type="FunFam" id="3.30.420.40:FF:000028">
    <property type="entry name" value="heat shock 70 kDa protein-like"/>
    <property type="match status" value="1"/>
</dbReference>